<dbReference type="SUPFAM" id="SSF53067">
    <property type="entry name" value="Actin-like ATPase domain"/>
    <property type="match status" value="1"/>
</dbReference>
<dbReference type="EMBL" id="BARU01018717">
    <property type="protein sequence ID" value="GAH59638.1"/>
    <property type="molecule type" value="Genomic_DNA"/>
</dbReference>
<dbReference type="Gene3D" id="3.30.420.40">
    <property type="match status" value="1"/>
</dbReference>
<dbReference type="Pfam" id="PF01869">
    <property type="entry name" value="BcrAD_BadFG"/>
    <property type="match status" value="1"/>
</dbReference>
<dbReference type="InterPro" id="IPR051805">
    <property type="entry name" value="Dehydratase_Activator_Redct"/>
</dbReference>
<reference evidence="2" key="1">
    <citation type="journal article" date="2014" name="Front. Microbiol.">
        <title>High frequency of phylogenetically diverse reductive dehalogenase-homologous genes in deep subseafloor sedimentary metagenomes.</title>
        <authorList>
            <person name="Kawai M."/>
            <person name="Futagami T."/>
            <person name="Toyoda A."/>
            <person name="Takaki Y."/>
            <person name="Nishi S."/>
            <person name="Hori S."/>
            <person name="Arai W."/>
            <person name="Tsubouchi T."/>
            <person name="Morono Y."/>
            <person name="Uchiyama I."/>
            <person name="Ito T."/>
            <person name="Fujiyama A."/>
            <person name="Inagaki F."/>
            <person name="Takami H."/>
        </authorList>
    </citation>
    <scope>NUCLEOTIDE SEQUENCE</scope>
    <source>
        <strain evidence="2">Expedition CK06-06</strain>
    </source>
</reference>
<gene>
    <name evidence="2" type="ORF">S03H2_30902</name>
</gene>
<evidence type="ECO:0000259" key="1">
    <source>
        <dbReference type="Pfam" id="PF01869"/>
    </source>
</evidence>
<dbReference type="PANTHER" id="PTHR32329">
    <property type="entry name" value="BIFUNCTIONAL PROTEIN [INCLUDES 2-HYDROXYACYL-COA DEHYDRATASE (N-TER) AND ITS ACTIVATOR DOMAIN (C_TERM)-RELATED"/>
    <property type="match status" value="1"/>
</dbReference>
<name>X1IQ20_9ZZZZ</name>
<dbReference type="AlphaFoldDB" id="X1IQ20"/>
<sequence>LALKSEKGCTLSSVCTVFAESEIISLLSEHEAREDIAYGISKAIAKRVIGMGAGGQISYNEPIVFSGGVAKNIGVVKAIEGELGKEVITPKEPQITAALGAAIFAKEHSHDEG</sequence>
<protein>
    <recommendedName>
        <fullName evidence="1">ATPase BadF/BadG/BcrA/BcrD type domain-containing protein</fullName>
    </recommendedName>
</protein>
<organism evidence="2">
    <name type="scientific">marine sediment metagenome</name>
    <dbReference type="NCBI Taxonomy" id="412755"/>
    <lineage>
        <taxon>unclassified sequences</taxon>
        <taxon>metagenomes</taxon>
        <taxon>ecological metagenomes</taxon>
    </lineage>
</organism>
<dbReference type="PANTHER" id="PTHR32329:SF2">
    <property type="entry name" value="BIFUNCTIONAL PROTEIN [INCLUDES 2-HYDROXYACYL-COA DEHYDRATASE (N-TER) AND ITS ACTIVATOR DOMAIN (C_TERM)"/>
    <property type="match status" value="1"/>
</dbReference>
<dbReference type="InterPro" id="IPR002731">
    <property type="entry name" value="ATPase_BadF"/>
</dbReference>
<proteinExistence type="predicted"/>
<feature type="non-terminal residue" evidence="2">
    <location>
        <position position="1"/>
    </location>
</feature>
<accession>X1IQ20</accession>
<dbReference type="InterPro" id="IPR043129">
    <property type="entry name" value="ATPase_NBD"/>
</dbReference>
<feature type="domain" description="ATPase BadF/BadG/BcrA/BcrD type" evidence="1">
    <location>
        <begin position="6"/>
        <end position="105"/>
    </location>
</feature>
<evidence type="ECO:0000313" key="2">
    <source>
        <dbReference type="EMBL" id="GAH59638.1"/>
    </source>
</evidence>
<comment type="caution">
    <text evidence="2">The sequence shown here is derived from an EMBL/GenBank/DDBJ whole genome shotgun (WGS) entry which is preliminary data.</text>
</comment>